<keyword evidence="2" id="KW-1185">Reference proteome</keyword>
<dbReference type="InterPro" id="IPR049709">
    <property type="entry name" value="IniB-like_N"/>
</dbReference>
<dbReference type="AlphaFoldDB" id="K5BCP9"/>
<gene>
    <name evidence="1" type="ORF">C731_0513</name>
</gene>
<dbReference type="STRING" id="1122247.GCA_000379865_01958"/>
<dbReference type="NCBIfam" id="NF038176">
    <property type="entry name" value="Rv0340_fam"/>
    <property type="match status" value="1"/>
</dbReference>
<dbReference type="RefSeq" id="WP_005624226.1">
    <property type="nucleotide sequence ID" value="NZ_AMRA01000015.1"/>
</dbReference>
<reference evidence="1 2" key="1">
    <citation type="journal article" date="2012" name="J. Bacteriol.">
        <title>Genome sequence of Mycobacterium hassiacum DSM 44199, a rare source of heat-stable mycobacterial proteins.</title>
        <authorList>
            <person name="Tiago I."/>
            <person name="Maranha A."/>
            <person name="Mendes V."/>
            <person name="Alarico S."/>
            <person name="Moynihan P.J."/>
            <person name="Clarke A.J."/>
            <person name="Macedo-Ribeiro S."/>
            <person name="Pereira P.J."/>
            <person name="Empadinhas N."/>
        </authorList>
    </citation>
    <scope>NUCLEOTIDE SEQUENCE [LARGE SCALE GENOMIC DNA]</scope>
    <source>
        <strain evidence="2">DSM 44199 / CIP 105218 / JCM 12690 / 3849</strain>
    </source>
</reference>
<dbReference type="EMBL" id="AMRA01000015">
    <property type="protein sequence ID" value="EKF25400.1"/>
    <property type="molecule type" value="Genomic_DNA"/>
</dbReference>
<proteinExistence type="predicted"/>
<dbReference type="Proteomes" id="UP000006265">
    <property type="component" value="Unassembled WGS sequence"/>
</dbReference>
<organism evidence="1 2">
    <name type="scientific">Mycolicibacterium hassiacum (strain DSM 44199 / CIP 105218 / JCM 12690 / 3849)</name>
    <name type="common">Mycobacterium hassiacum</name>
    <dbReference type="NCBI Taxonomy" id="1122247"/>
    <lineage>
        <taxon>Bacteria</taxon>
        <taxon>Bacillati</taxon>
        <taxon>Actinomycetota</taxon>
        <taxon>Actinomycetes</taxon>
        <taxon>Mycobacteriales</taxon>
        <taxon>Mycobacteriaceae</taxon>
        <taxon>Mycolicibacterium</taxon>
    </lineage>
</organism>
<dbReference type="OrthoDB" id="4732941at2"/>
<dbReference type="PATRIC" id="fig|1122247.3.peg.490"/>
<sequence>MANELLDFVMSLVRDPEAAARFAADPDQALVDANLTNVTVADVNNLIPVVADSLSVAASGGLPGADPGANVWASGAATAAFDAFDAELPVPGDDGGVIADVVQAAGTILDSATGESAGGPDTLVDTGVPDVVIDDPAVDDPVFGPSADDRVIEVADLGFDDPNDSGLDFI</sequence>
<protein>
    <submittedName>
        <fullName evidence="1">Uncharacterized protein</fullName>
    </submittedName>
</protein>
<name>K5BCP9_MYCHD</name>
<evidence type="ECO:0000313" key="2">
    <source>
        <dbReference type="Proteomes" id="UP000006265"/>
    </source>
</evidence>
<dbReference type="eggNOG" id="ENOG5032SK8">
    <property type="taxonomic scope" value="Bacteria"/>
</dbReference>
<evidence type="ECO:0000313" key="1">
    <source>
        <dbReference type="EMBL" id="EKF25400.1"/>
    </source>
</evidence>
<accession>K5BCP9</accession>
<comment type="caution">
    <text evidence="1">The sequence shown here is derived from an EMBL/GenBank/DDBJ whole genome shotgun (WGS) entry which is preliminary data.</text>
</comment>
<dbReference type="NCBIfam" id="NF038175">
    <property type="entry name" value="IniB_NTERM"/>
    <property type="match status" value="1"/>
</dbReference>